<keyword evidence="2" id="KW-0472">Membrane</keyword>
<feature type="compositionally biased region" description="Basic residues" evidence="1">
    <location>
        <begin position="24"/>
        <end position="33"/>
    </location>
</feature>
<gene>
    <name evidence="3" type="ORF">AKAME5_000929100</name>
</gene>
<evidence type="ECO:0000256" key="1">
    <source>
        <dbReference type="SAM" id="MobiDB-lite"/>
    </source>
</evidence>
<keyword evidence="2" id="KW-1133">Transmembrane helix</keyword>
<dbReference type="AlphaFoldDB" id="A0AAD3MMQ1"/>
<sequence length="176" mass="19106">MQQFTFSPQSSGDDKTTATQSFKKMTKKQRRPNVRAPPVRNTPPDPPLTPQSSWWIYVGVAVALAVLLTTVVAVVILKRRKGNKTQMDENAGQRLNPTETQPGPKTSQDMADPEEGVSYASISYIKKTDSKTQVQVKVGDDEGDAVTYSTVKVSSSSAGASTDPSNIYATIDKPDK</sequence>
<reference evidence="3" key="1">
    <citation type="submission" date="2022-08" db="EMBL/GenBank/DDBJ databases">
        <title>Genome sequencing of akame (Lates japonicus).</title>
        <authorList>
            <person name="Hashiguchi Y."/>
            <person name="Takahashi H."/>
        </authorList>
    </citation>
    <scope>NUCLEOTIDE SEQUENCE</scope>
    <source>
        <strain evidence="3">Kochi</strain>
    </source>
</reference>
<feature type="region of interest" description="Disordered" evidence="1">
    <location>
        <begin position="152"/>
        <end position="176"/>
    </location>
</feature>
<feature type="compositionally biased region" description="Low complexity" evidence="1">
    <location>
        <begin position="152"/>
        <end position="162"/>
    </location>
</feature>
<dbReference type="Proteomes" id="UP001279410">
    <property type="component" value="Unassembled WGS sequence"/>
</dbReference>
<evidence type="ECO:0000313" key="4">
    <source>
        <dbReference type="Proteomes" id="UP001279410"/>
    </source>
</evidence>
<dbReference type="EMBL" id="BRZM01000028">
    <property type="protein sequence ID" value="GLD57010.1"/>
    <property type="molecule type" value="Genomic_DNA"/>
</dbReference>
<evidence type="ECO:0000313" key="3">
    <source>
        <dbReference type="EMBL" id="GLD57010.1"/>
    </source>
</evidence>
<proteinExistence type="predicted"/>
<protein>
    <submittedName>
        <fullName evidence="3">Uncharacterized protein</fullName>
    </submittedName>
</protein>
<name>A0AAD3MMQ1_LATJO</name>
<feature type="compositionally biased region" description="Pro residues" evidence="1">
    <location>
        <begin position="40"/>
        <end position="49"/>
    </location>
</feature>
<keyword evidence="4" id="KW-1185">Reference proteome</keyword>
<keyword evidence="2" id="KW-0812">Transmembrane</keyword>
<feature type="region of interest" description="Disordered" evidence="1">
    <location>
        <begin position="83"/>
        <end position="118"/>
    </location>
</feature>
<accession>A0AAD3MMQ1</accession>
<evidence type="ECO:0000256" key="2">
    <source>
        <dbReference type="SAM" id="Phobius"/>
    </source>
</evidence>
<feature type="compositionally biased region" description="Polar residues" evidence="1">
    <location>
        <begin position="93"/>
        <end position="109"/>
    </location>
</feature>
<feature type="region of interest" description="Disordered" evidence="1">
    <location>
        <begin position="1"/>
        <end position="50"/>
    </location>
</feature>
<feature type="compositionally biased region" description="Polar residues" evidence="1">
    <location>
        <begin position="1"/>
        <end position="23"/>
    </location>
</feature>
<organism evidence="3 4">
    <name type="scientific">Lates japonicus</name>
    <name type="common">Japanese lates</name>
    <dbReference type="NCBI Taxonomy" id="270547"/>
    <lineage>
        <taxon>Eukaryota</taxon>
        <taxon>Metazoa</taxon>
        <taxon>Chordata</taxon>
        <taxon>Craniata</taxon>
        <taxon>Vertebrata</taxon>
        <taxon>Euteleostomi</taxon>
        <taxon>Actinopterygii</taxon>
        <taxon>Neopterygii</taxon>
        <taxon>Teleostei</taxon>
        <taxon>Neoteleostei</taxon>
        <taxon>Acanthomorphata</taxon>
        <taxon>Carangaria</taxon>
        <taxon>Carangaria incertae sedis</taxon>
        <taxon>Centropomidae</taxon>
        <taxon>Lates</taxon>
    </lineage>
</organism>
<comment type="caution">
    <text evidence="3">The sequence shown here is derived from an EMBL/GenBank/DDBJ whole genome shotgun (WGS) entry which is preliminary data.</text>
</comment>
<feature type="transmembrane region" description="Helical" evidence="2">
    <location>
        <begin position="54"/>
        <end position="77"/>
    </location>
</feature>